<dbReference type="PANTHER" id="PTHR33395:SF22">
    <property type="entry name" value="REVERSE TRANSCRIPTASE DOMAIN-CONTAINING PROTEIN"/>
    <property type="match status" value="1"/>
</dbReference>
<dbReference type="EMBL" id="CAJQZP010000288">
    <property type="protein sequence ID" value="CAG4954344.1"/>
    <property type="molecule type" value="Genomic_DNA"/>
</dbReference>
<sequence>MFLLILGKNINLPYLEWSSDGPSLRPVNTVTDTAKLLSHIMAFMNLKQINTLKNENSRILDLVLCNSPDCSVNISDDPLLKAVPHHPPLDIFYETTQSKYMPTNQKTKRNFYRANYDQINTAISETDWVSELSSSCIDTIVDKFYNKIMHVIESYVPLIKVKTNRFPKWFSNSLIYTLRRKSKMWARWKTYNSLRDYQEFSLLRKRAKRLLIKCYNKYIENVESSIKDNIKYFWKYTSDIKETNTGYPQVMKLGTKTSDDPKIISEMFSHHFKSVFEPLSDNAYTLTQHLEDNFTGINLHDIRFTQLEVCTALKTLIQTKALDLTK</sequence>
<name>A0A8S3WEM7_PARAO</name>
<keyword evidence="2" id="KW-1185">Reference proteome</keyword>
<organism evidence="1 2">
    <name type="scientific">Parnassius apollo</name>
    <name type="common">Apollo butterfly</name>
    <name type="synonym">Papilio apollo</name>
    <dbReference type="NCBI Taxonomy" id="110799"/>
    <lineage>
        <taxon>Eukaryota</taxon>
        <taxon>Metazoa</taxon>
        <taxon>Ecdysozoa</taxon>
        <taxon>Arthropoda</taxon>
        <taxon>Hexapoda</taxon>
        <taxon>Insecta</taxon>
        <taxon>Pterygota</taxon>
        <taxon>Neoptera</taxon>
        <taxon>Endopterygota</taxon>
        <taxon>Lepidoptera</taxon>
        <taxon>Glossata</taxon>
        <taxon>Ditrysia</taxon>
        <taxon>Papilionoidea</taxon>
        <taxon>Papilionidae</taxon>
        <taxon>Parnassiinae</taxon>
        <taxon>Parnassini</taxon>
        <taxon>Parnassius</taxon>
        <taxon>Parnassius</taxon>
    </lineage>
</organism>
<dbReference type="GO" id="GO:0007508">
    <property type="term" value="P:larval heart development"/>
    <property type="evidence" value="ECO:0007669"/>
    <property type="project" value="TreeGrafter"/>
</dbReference>
<evidence type="ECO:0000313" key="1">
    <source>
        <dbReference type="EMBL" id="CAG4954344.1"/>
    </source>
</evidence>
<accession>A0A8S3WEM7</accession>
<protein>
    <submittedName>
        <fullName evidence="1">(apollo) hypothetical protein</fullName>
    </submittedName>
</protein>
<proteinExistence type="predicted"/>
<gene>
    <name evidence="1" type="ORF">PAPOLLO_LOCUS5100</name>
</gene>
<dbReference type="Proteomes" id="UP000691718">
    <property type="component" value="Unassembled WGS sequence"/>
</dbReference>
<dbReference type="GO" id="GO:0031012">
    <property type="term" value="C:extracellular matrix"/>
    <property type="evidence" value="ECO:0007669"/>
    <property type="project" value="TreeGrafter"/>
</dbReference>
<dbReference type="PANTHER" id="PTHR33395">
    <property type="entry name" value="TRANSCRIPTASE, PUTATIVE-RELATED-RELATED"/>
    <property type="match status" value="1"/>
</dbReference>
<comment type="caution">
    <text evidence="1">The sequence shown here is derived from an EMBL/GenBank/DDBJ whole genome shotgun (WGS) entry which is preliminary data.</text>
</comment>
<dbReference type="AlphaFoldDB" id="A0A8S3WEM7"/>
<reference evidence="1" key="1">
    <citation type="submission" date="2021-04" db="EMBL/GenBank/DDBJ databases">
        <authorList>
            <person name="Tunstrom K."/>
        </authorList>
    </citation>
    <scope>NUCLEOTIDE SEQUENCE</scope>
</reference>
<dbReference type="GO" id="GO:0061343">
    <property type="term" value="P:cell adhesion involved in heart morphogenesis"/>
    <property type="evidence" value="ECO:0007669"/>
    <property type="project" value="TreeGrafter"/>
</dbReference>
<dbReference type="OrthoDB" id="8069600at2759"/>
<evidence type="ECO:0000313" key="2">
    <source>
        <dbReference type="Proteomes" id="UP000691718"/>
    </source>
</evidence>